<feature type="chain" id="PRO_5007817577" description="DUF4893 domain-containing protein" evidence="1">
    <location>
        <begin position="22"/>
        <end position="211"/>
    </location>
</feature>
<dbReference type="PATRIC" id="fig|445710.3.peg.1461"/>
<dbReference type="InterPro" id="IPR032609">
    <property type="entry name" value="DUF4893"/>
</dbReference>
<evidence type="ECO:0000313" key="2">
    <source>
        <dbReference type="EMBL" id="AND68920.1"/>
    </source>
</evidence>
<dbReference type="RefSeq" id="WP_063671630.1">
    <property type="nucleotide sequence ID" value="NZ_CP014841.1"/>
</dbReference>
<feature type="signal peptide" evidence="1">
    <location>
        <begin position="1"/>
        <end position="21"/>
    </location>
</feature>
<evidence type="ECO:0008006" key="4">
    <source>
        <dbReference type="Google" id="ProtNLM"/>
    </source>
</evidence>
<dbReference type="Pfam" id="PF16233">
    <property type="entry name" value="DUF4893"/>
    <property type="match status" value="1"/>
</dbReference>
<reference evidence="2 3" key="1">
    <citation type="submission" date="2016-02" db="EMBL/GenBank/DDBJ databases">
        <title>Complete genome sequencing and analysis of ATSB10, Dyella thiooxydans isolated from rhizosphere soil of sunflower (Helianthus annuus L.).</title>
        <authorList>
            <person name="Lee Y."/>
            <person name="Hwangbo K."/>
            <person name="Chung H."/>
            <person name="Yoo J."/>
            <person name="Kim K.Y."/>
            <person name="Sa T.M."/>
            <person name="Um Y."/>
            <person name="Madhaiyan M."/>
        </authorList>
    </citation>
    <scope>NUCLEOTIDE SEQUENCE [LARGE SCALE GENOMIC DNA]</scope>
    <source>
        <strain evidence="2 3">ATSB10</strain>
    </source>
</reference>
<gene>
    <name evidence="2" type="ORF">ATSB10_14660</name>
</gene>
<dbReference type="STRING" id="445710.ATSB10_14660"/>
<accession>A0A160MZZ6</accession>
<proteinExistence type="predicted"/>
<dbReference type="PROSITE" id="PS51257">
    <property type="entry name" value="PROKAR_LIPOPROTEIN"/>
    <property type="match status" value="1"/>
</dbReference>
<name>A0A160MZZ6_9GAMM</name>
<dbReference type="AlphaFoldDB" id="A0A160MZZ6"/>
<dbReference type="Proteomes" id="UP000077255">
    <property type="component" value="Chromosome"/>
</dbReference>
<keyword evidence="3" id="KW-1185">Reference proteome</keyword>
<dbReference type="KEGG" id="dtx:ATSB10_14660"/>
<evidence type="ECO:0000313" key="3">
    <source>
        <dbReference type="Proteomes" id="UP000077255"/>
    </source>
</evidence>
<evidence type="ECO:0000256" key="1">
    <source>
        <dbReference type="SAM" id="SignalP"/>
    </source>
</evidence>
<protein>
    <recommendedName>
        <fullName evidence="4">DUF4893 domain-containing protein</fullName>
    </recommendedName>
</protein>
<dbReference type="OrthoDB" id="9153930at2"/>
<keyword evidence="1" id="KW-0732">Signal</keyword>
<organism evidence="2 3">
    <name type="scientific">Dyella thiooxydans</name>
    <dbReference type="NCBI Taxonomy" id="445710"/>
    <lineage>
        <taxon>Bacteria</taxon>
        <taxon>Pseudomonadati</taxon>
        <taxon>Pseudomonadota</taxon>
        <taxon>Gammaproteobacteria</taxon>
        <taxon>Lysobacterales</taxon>
        <taxon>Rhodanobacteraceae</taxon>
        <taxon>Dyella</taxon>
    </lineage>
</organism>
<sequence>MFKRSWVLLPAWLLLPAIASAAACGNWQSIVLPSDRPAVTVTIRQLLDQLPARPVDASPEYMADEMASLDEARFLLDSASHPLPLGDIRGTWRVKSIQAGRTGAYAYPYFAARIEHAACGYRFSKTSGSQRRHGKLLPMEGDASALAFLGALTVNDTIAKPYGPDNRMTQESFGPEDSRNSAGRLLRIGPHTLVMILDAGDKGFELYRLER</sequence>
<dbReference type="EMBL" id="CP014841">
    <property type="protein sequence ID" value="AND68920.1"/>
    <property type="molecule type" value="Genomic_DNA"/>
</dbReference>